<evidence type="ECO:0000256" key="1">
    <source>
        <dbReference type="ARBA" id="ARBA00004050"/>
    </source>
</evidence>
<keyword evidence="8 13" id="KW-1133">Transmembrane helix</keyword>
<comment type="cofactor">
    <cofactor evidence="12">
        <name>heme</name>
        <dbReference type="ChEBI" id="CHEBI:30413"/>
    </cofactor>
    <text evidence="12">The heme is bound between the two transmembrane subunits.</text>
</comment>
<evidence type="ECO:0000256" key="2">
    <source>
        <dbReference type="ARBA" id="ARBA00004141"/>
    </source>
</evidence>
<sequence>MATQERPLSPHLQVYKPQITMVMSILHRITGVVLALGSLLLVAWLVAVAGGAAGFEHARSVLASVPGQIMLFGLSACLVYHFLNGIRHLAWDAGHGYDIPRLYASGYAVAVLTLVLTGGLWWLGLRMGGAA</sequence>
<dbReference type="InterPro" id="IPR018495">
    <property type="entry name" value="Succ_DH_cyt_bsu_CS"/>
</dbReference>
<comment type="subunit">
    <text evidence="11">Part of an enzyme complex containing four subunits: a flavoprotein, an iron-sulfur protein, plus two membrane-anchoring proteins, SdhC and SdhD. The complex can form homotrimers.</text>
</comment>
<dbReference type="RefSeq" id="WP_034220117.1">
    <property type="nucleotide sequence ID" value="NZ_AVCJ01000001.1"/>
</dbReference>
<feature type="transmembrane region" description="Helical" evidence="13">
    <location>
        <begin position="61"/>
        <end position="83"/>
    </location>
</feature>
<evidence type="ECO:0000256" key="6">
    <source>
        <dbReference type="ARBA" id="ARBA00022692"/>
    </source>
</evidence>
<dbReference type="PANTHER" id="PTHR10978">
    <property type="entry name" value="SUCCINATE DEHYDROGENASE CYTOCHROME B560 SUBUNIT"/>
    <property type="match status" value="1"/>
</dbReference>
<comment type="caution">
    <text evidence="14">The sequence shown here is derived from an EMBL/GenBank/DDBJ whole genome shotgun (WGS) entry which is preliminary data.</text>
</comment>
<keyword evidence="6 13" id="KW-0812">Transmembrane</keyword>
<dbReference type="EMBL" id="AVCJ01000001">
    <property type="protein sequence ID" value="KFL37800.1"/>
    <property type="molecule type" value="Genomic_DNA"/>
</dbReference>
<evidence type="ECO:0000313" key="15">
    <source>
        <dbReference type="Proteomes" id="UP000029085"/>
    </source>
</evidence>
<feature type="transmembrane region" description="Helical" evidence="13">
    <location>
        <begin position="103"/>
        <end position="125"/>
    </location>
</feature>
<evidence type="ECO:0000256" key="9">
    <source>
        <dbReference type="ARBA" id="ARBA00023004"/>
    </source>
</evidence>
<evidence type="ECO:0000256" key="11">
    <source>
        <dbReference type="ARBA" id="ARBA00025912"/>
    </source>
</evidence>
<dbReference type="Gene3D" id="1.20.1300.10">
    <property type="entry name" value="Fumarate reductase/succinate dehydrogenase, transmembrane subunit"/>
    <property type="match status" value="1"/>
</dbReference>
<dbReference type="GO" id="GO:0009055">
    <property type="term" value="F:electron transfer activity"/>
    <property type="evidence" value="ECO:0007669"/>
    <property type="project" value="InterPro"/>
</dbReference>
<evidence type="ECO:0000256" key="3">
    <source>
        <dbReference type="ARBA" id="ARBA00007244"/>
    </source>
</evidence>
<evidence type="ECO:0000256" key="10">
    <source>
        <dbReference type="ARBA" id="ARBA00023136"/>
    </source>
</evidence>
<feature type="transmembrane region" description="Helical" evidence="13">
    <location>
        <begin position="25"/>
        <end position="49"/>
    </location>
</feature>
<accession>A0A087MLP7</accession>
<dbReference type="Pfam" id="PF01127">
    <property type="entry name" value="Sdh_cyt"/>
    <property type="match status" value="1"/>
</dbReference>
<dbReference type="GO" id="GO:0016020">
    <property type="term" value="C:membrane"/>
    <property type="evidence" value="ECO:0007669"/>
    <property type="project" value="UniProtKB-SubCell"/>
</dbReference>
<evidence type="ECO:0000313" key="14">
    <source>
        <dbReference type="EMBL" id="KFL37800.1"/>
    </source>
</evidence>
<evidence type="ECO:0000256" key="12">
    <source>
        <dbReference type="PIRSR" id="PIRSR000178-1"/>
    </source>
</evidence>
<organism evidence="14 15">
    <name type="scientific">Arenimonas donghaensis DSM 18148 = HO3-R19</name>
    <dbReference type="NCBI Taxonomy" id="1121014"/>
    <lineage>
        <taxon>Bacteria</taxon>
        <taxon>Pseudomonadati</taxon>
        <taxon>Pseudomonadota</taxon>
        <taxon>Gammaproteobacteria</taxon>
        <taxon>Lysobacterales</taxon>
        <taxon>Lysobacteraceae</taxon>
        <taxon>Arenimonas</taxon>
    </lineage>
</organism>
<dbReference type="NCBIfam" id="TIGR02970">
    <property type="entry name" value="succ_dehyd_cytB"/>
    <property type="match status" value="1"/>
</dbReference>
<keyword evidence="10 13" id="KW-0472">Membrane</keyword>
<dbReference type="PIRSF" id="PIRSF000178">
    <property type="entry name" value="SDH_cyt_b560"/>
    <property type="match status" value="1"/>
</dbReference>
<name>A0A087MLP7_9GAMM</name>
<dbReference type="PANTHER" id="PTHR10978:SF5">
    <property type="entry name" value="SUCCINATE DEHYDROGENASE CYTOCHROME B560 SUBUNIT, MITOCHONDRIAL"/>
    <property type="match status" value="1"/>
</dbReference>
<reference evidence="15" key="1">
    <citation type="submission" date="2013-08" db="EMBL/GenBank/DDBJ databases">
        <title>Genome sequencing of Arenimonas donghaensis.</title>
        <authorList>
            <person name="Chen F."/>
            <person name="Wang G."/>
        </authorList>
    </citation>
    <scope>NUCLEOTIDE SEQUENCE [LARGE SCALE GENOMIC DNA]</scope>
    <source>
        <strain evidence="15">HO3-R19</strain>
    </source>
</reference>
<comment type="function">
    <text evidence="1">Membrane-anchoring subunit of succinate dehydrogenase (SDH).</text>
</comment>
<dbReference type="STRING" id="1121014.N788_01110"/>
<dbReference type="InterPro" id="IPR034804">
    <property type="entry name" value="SQR/QFR_C/D"/>
</dbReference>
<dbReference type="OrthoDB" id="9799441at2"/>
<keyword evidence="5 12" id="KW-0349">Heme</keyword>
<keyword evidence="9 12" id="KW-0408">Iron</keyword>
<protein>
    <recommendedName>
        <fullName evidence="4">Succinate dehydrogenase cytochrome b556 subunit</fullName>
    </recommendedName>
</protein>
<proteinExistence type="inferred from homology"/>
<dbReference type="PROSITE" id="PS01001">
    <property type="entry name" value="SDH_CYT_2"/>
    <property type="match status" value="1"/>
</dbReference>
<dbReference type="PROSITE" id="PS01000">
    <property type="entry name" value="SDH_CYT_1"/>
    <property type="match status" value="1"/>
</dbReference>
<dbReference type="SUPFAM" id="SSF81343">
    <property type="entry name" value="Fumarate reductase respiratory complex transmembrane subunits"/>
    <property type="match status" value="1"/>
</dbReference>
<dbReference type="GO" id="GO:0006099">
    <property type="term" value="P:tricarboxylic acid cycle"/>
    <property type="evidence" value="ECO:0007669"/>
    <property type="project" value="InterPro"/>
</dbReference>
<dbReference type="Proteomes" id="UP000029085">
    <property type="component" value="Unassembled WGS sequence"/>
</dbReference>
<evidence type="ECO:0000256" key="13">
    <source>
        <dbReference type="SAM" id="Phobius"/>
    </source>
</evidence>
<dbReference type="InterPro" id="IPR014314">
    <property type="entry name" value="Succ_DH_cytb556"/>
</dbReference>
<dbReference type="CDD" id="cd03499">
    <property type="entry name" value="SQR_TypeC_SdhC"/>
    <property type="match status" value="1"/>
</dbReference>
<keyword evidence="15" id="KW-1185">Reference proteome</keyword>
<feature type="binding site" description="axial binding residue" evidence="12">
    <location>
        <position position="81"/>
    </location>
    <ligand>
        <name>heme</name>
        <dbReference type="ChEBI" id="CHEBI:30413"/>
        <note>ligand shared with second transmembrane subunit</note>
    </ligand>
    <ligandPart>
        <name>Fe</name>
        <dbReference type="ChEBI" id="CHEBI:18248"/>
    </ligandPart>
</feature>
<comment type="subcellular location">
    <subcellularLocation>
        <location evidence="2">Membrane</location>
        <topology evidence="2">Multi-pass membrane protein</topology>
    </subcellularLocation>
</comment>
<reference evidence="14 15" key="2">
    <citation type="journal article" date="2015" name="Stand. Genomic Sci.">
        <title>High quality draft genomic sequence of Arenimonas donghaensis DSM 18148(T).</title>
        <authorList>
            <person name="Chen F."/>
            <person name="Wang H."/>
            <person name="Cao Y."/>
            <person name="Li X."/>
            <person name="Wang G."/>
        </authorList>
    </citation>
    <scope>NUCLEOTIDE SEQUENCE [LARGE SCALE GENOMIC DNA]</scope>
    <source>
        <strain evidence="14 15">HO3-R19</strain>
    </source>
</reference>
<dbReference type="PATRIC" id="fig|1121014.3.peg.216"/>
<gene>
    <name evidence="14" type="ORF">N788_01110</name>
</gene>
<comment type="similarity">
    <text evidence="3">Belongs to the cytochrome b560 family.</text>
</comment>
<evidence type="ECO:0000256" key="8">
    <source>
        <dbReference type="ARBA" id="ARBA00022989"/>
    </source>
</evidence>
<dbReference type="AlphaFoldDB" id="A0A087MLP7"/>
<dbReference type="InterPro" id="IPR000701">
    <property type="entry name" value="SuccDH_FuR_B_TM-su"/>
</dbReference>
<evidence type="ECO:0000256" key="5">
    <source>
        <dbReference type="ARBA" id="ARBA00022617"/>
    </source>
</evidence>
<evidence type="ECO:0000256" key="7">
    <source>
        <dbReference type="ARBA" id="ARBA00022723"/>
    </source>
</evidence>
<evidence type="ECO:0000256" key="4">
    <source>
        <dbReference type="ARBA" id="ARBA00020076"/>
    </source>
</evidence>
<keyword evidence="7 12" id="KW-0479">Metal-binding</keyword>
<dbReference type="GO" id="GO:0046872">
    <property type="term" value="F:metal ion binding"/>
    <property type="evidence" value="ECO:0007669"/>
    <property type="project" value="UniProtKB-KW"/>
</dbReference>